<dbReference type="Gene3D" id="3.40.630.30">
    <property type="match status" value="1"/>
</dbReference>
<sequence length="310" mass="35438">MPTYQFGHLCQRGVLNLDFKPIKLANKPLIDGFLARDAFEVADVHFNNLYLWRKAREISYAIIHDCLIIATKYPDSTPFYFYPIGLGDKKAALQALIERAPHPLELRALQSQHVAQLEAFFPNAFEITPMRDRFDYIYSVPELIALSGKKFHKKKNHLNAFLKTYPHFSFESISPHNIDPLMEVLQEWHALDDPQDVGLAQEHKGILEALQVYDQLGMQGGVIKIGDKIVAMSFGEIIQKDMALIHIEKASPHVRGAYQMINQQLLTHAFSTCAWVNREEDLGIEGLRQAKMGYHPAYLLEKHHAILKNP</sequence>
<comment type="caution">
    <text evidence="2">The sequence shown here is derived from an EMBL/GenBank/DDBJ whole genome shotgun (WGS) entry which is preliminary data.</text>
</comment>
<feature type="domain" description="Phosphatidylglycerol lysyltransferase C-terminal" evidence="1">
    <location>
        <begin position="45"/>
        <end position="302"/>
    </location>
</feature>
<evidence type="ECO:0000313" key="3">
    <source>
        <dbReference type="Proteomes" id="UP000319322"/>
    </source>
</evidence>
<dbReference type="Pfam" id="PF09924">
    <property type="entry name" value="LPG_synthase_C"/>
    <property type="match status" value="1"/>
</dbReference>
<dbReference type="SUPFAM" id="SSF55729">
    <property type="entry name" value="Acyl-CoA N-acyltransferases (Nat)"/>
    <property type="match status" value="2"/>
</dbReference>
<evidence type="ECO:0000259" key="1">
    <source>
        <dbReference type="Pfam" id="PF09924"/>
    </source>
</evidence>
<name>A0A553UX29_9HELI</name>
<evidence type="ECO:0000313" key="2">
    <source>
        <dbReference type="EMBL" id="TSA84757.1"/>
    </source>
</evidence>
<dbReference type="InterPro" id="IPR016181">
    <property type="entry name" value="Acyl_CoA_acyltransferase"/>
</dbReference>
<proteinExistence type="predicted"/>
<dbReference type="PANTHER" id="PTHR41373:SF1">
    <property type="entry name" value="PHOSPHATIDYLGLYCEROL LYSYLTRANSFERASE C-TERMINAL DOMAIN-CONTAINING PROTEIN"/>
    <property type="match status" value="1"/>
</dbReference>
<dbReference type="InterPro" id="IPR016732">
    <property type="entry name" value="UCP018688"/>
</dbReference>
<dbReference type="PIRSF" id="PIRSF018688">
    <property type="entry name" value="UCP018688"/>
    <property type="match status" value="1"/>
</dbReference>
<reference evidence="2 3" key="3">
    <citation type="submission" date="2019-07" db="EMBL/GenBank/DDBJ databases">
        <authorList>
            <person name="Papic B."/>
        </authorList>
    </citation>
    <scope>NUCLEOTIDE SEQUENCE [LARGE SCALE GENOMIC DNA]</scope>
    <source>
        <strain evidence="2 3">L8b</strain>
    </source>
</reference>
<protein>
    <submittedName>
        <fullName evidence="2">DUF2156 domain-containing protein</fullName>
    </submittedName>
</protein>
<organism evidence="2 3">
    <name type="scientific">Helicobacter mehlei</name>
    <dbReference type="NCBI Taxonomy" id="2316080"/>
    <lineage>
        <taxon>Bacteria</taxon>
        <taxon>Pseudomonadati</taxon>
        <taxon>Campylobacterota</taxon>
        <taxon>Epsilonproteobacteria</taxon>
        <taxon>Campylobacterales</taxon>
        <taxon>Helicobacteraceae</taxon>
        <taxon>Helicobacter</taxon>
    </lineage>
</organism>
<dbReference type="InterPro" id="IPR024320">
    <property type="entry name" value="LPG_synthase_C"/>
</dbReference>
<dbReference type="AlphaFoldDB" id="A0A553UX29"/>
<reference evidence="2 3" key="2">
    <citation type="submission" date="2019-07" db="EMBL/GenBank/DDBJ databases">
        <title>Helicobacter labacensis sp. nov., Helicobacter mehlei sp. nov. and Helicobacter vulpis sp. nov., isolated from gastric mucosa of red fox (Vulpis vulpis).</title>
        <authorList>
            <person name="Kusar D."/>
            <person name="Gruntar I."/>
            <person name="Pate M."/>
            <person name="Zajc U."/>
            <person name="Ocepek M."/>
        </authorList>
    </citation>
    <scope>NUCLEOTIDE SEQUENCE [LARGE SCALE GENOMIC DNA]</scope>
    <source>
        <strain evidence="2 3">L8b</strain>
    </source>
</reference>
<reference evidence="3" key="1">
    <citation type="submission" date="2019-07" db="EMBL/GenBank/DDBJ databases">
        <title>Helicobacter labacensis sp. nov., Helicobacter mehlei sp. nov. and Helicobacter vulpis sp. nov., isolated from gastric mucosa of red fox (Vulpis vulpis).</title>
        <authorList>
            <person name="Papic B."/>
        </authorList>
    </citation>
    <scope>NUCLEOTIDE SEQUENCE [LARGE SCALE GENOMIC DNA]</scope>
    <source>
        <strain evidence="3">L8b</strain>
    </source>
</reference>
<accession>A0A553UX29</accession>
<dbReference type="Proteomes" id="UP000319322">
    <property type="component" value="Unassembled WGS sequence"/>
</dbReference>
<dbReference type="PANTHER" id="PTHR41373">
    <property type="entry name" value="DUF2156 DOMAIN-CONTAINING PROTEIN"/>
    <property type="match status" value="1"/>
</dbReference>
<gene>
    <name evidence="2" type="ORF">FNE76_04100</name>
</gene>
<keyword evidence="3" id="KW-1185">Reference proteome</keyword>
<dbReference type="EMBL" id="VKGC01000007">
    <property type="protein sequence ID" value="TSA84757.1"/>
    <property type="molecule type" value="Genomic_DNA"/>
</dbReference>